<dbReference type="Gene3D" id="3.30.390.50">
    <property type="entry name" value="CO dehydrogenase flavoprotein, C-terminal domain"/>
    <property type="match status" value="1"/>
</dbReference>
<keyword evidence="1" id="KW-0285">Flavoprotein</keyword>
<keyword evidence="3" id="KW-0560">Oxidoreductase</keyword>
<dbReference type="SUPFAM" id="SSF56176">
    <property type="entry name" value="FAD-binding/transporter-associated domain-like"/>
    <property type="match status" value="1"/>
</dbReference>
<evidence type="ECO:0000313" key="6">
    <source>
        <dbReference type="Proteomes" id="UP000463224"/>
    </source>
</evidence>
<dbReference type="EMBL" id="WPHG01000004">
    <property type="protein sequence ID" value="MVA99010.1"/>
    <property type="molecule type" value="Genomic_DNA"/>
</dbReference>
<name>A0A844QM33_9HYPH</name>
<accession>A0A844QM33</accession>
<proteinExistence type="predicted"/>
<dbReference type="GO" id="GO:0071949">
    <property type="term" value="F:FAD binding"/>
    <property type="evidence" value="ECO:0007669"/>
    <property type="project" value="InterPro"/>
</dbReference>
<dbReference type="PANTHER" id="PTHR42659:SF2">
    <property type="entry name" value="XANTHINE DEHYDROGENASE SUBUNIT C-RELATED"/>
    <property type="match status" value="1"/>
</dbReference>
<evidence type="ECO:0000313" key="5">
    <source>
        <dbReference type="EMBL" id="MVA99010.1"/>
    </source>
</evidence>
<dbReference type="Proteomes" id="UP000463224">
    <property type="component" value="Unassembled WGS sequence"/>
</dbReference>
<dbReference type="PANTHER" id="PTHR42659">
    <property type="entry name" value="XANTHINE DEHYDROGENASE SUBUNIT C-RELATED"/>
    <property type="match status" value="1"/>
</dbReference>
<dbReference type="RefSeq" id="WP_156713975.1">
    <property type="nucleotide sequence ID" value="NZ_WPHG01000004.1"/>
</dbReference>
<dbReference type="SUPFAM" id="SSF55447">
    <property type="entry name" value="CO dehydrogenase flavoprotein C-terminal domain-like"/>
    <property type="match status" value="1"/>
</dbReference>
<dbReference type="InterPro" id="IPR016166">
    <property type="entry name" value="FAD-bd_PCMH"/>
</dbReference>
<keyword evidence="2" id="KW-0274">FAD</keyword>
<dbReference type="GO" id="GO:0016491">
    <property type="term" value="F:oxidoreductase activity"/>
    <property type="evidence" value="ECO:0007669"/>
    <property type="project" value="UniProtKB-KW"/>
</dbReference>
<reference evidence="5 6" key="1">
    <citation type="submission" date="2019-12" db="EMBL/GenBank/DDBJ databases">
        <title>Nitratireductor arenosus sp. nov., Isolated from sea sand, Jeju island, South Korea.</title>
        <authorList>
            <person name="Kim W."/>
        </authorList>
    </citation>
    <scope>NUCLEOTIDE SEQUENCE [LARGE SCALE GENOMIC DNA]</scope>
    <source>
        <strain evidence="5 6">CAU 1489</strain>
    </source>
</reference>
<evidence type="ECO:0000256" key="1">
    <source>
        <dbReference type="ARBA" id="ARBA00022630"/>
    </source>
</evidence>
<dbReference type="Pfam" id="PF00941">
    <property type="entry name" value="FAD_binding_5"/>
    <property type="match status" value="1"/>
</dbReference>
<dbReference type="InterPro" id="IPR036683">
    <property type="entry name" value="CO_DH_flav_C_dom_sf"/>
</dbReference>
<dbReference type="SMART" id="SM01092">
    <property type="entry name" value="CO_deh_flav_C"/>
    <property type="match status" value="1"/>
</dbReference>
<protein>
    <submittedName>
        <fullName evidence="5">Carbon monoxide dehydrogenase</fullName>
    </submittedName>
</protein>
<evidence type="ECO:0000256" key="2">
    <source>
        <dbReference type="ARBA" id="ARBA00022827"/>
    </source>
</evidence>
<sequence length="273" mass="29049">MNKFDYVRPTTLAATLDLLRASDEPMLLAGGQTLLPTMKQGLAAPELLIDLNAVSELVELSVTGDGIRVGAMCRHATVATSGAVRDKIPGLAELAGMIGDVQVRNRGTIGGSVANNDPAADYPAALLALDATIRTDSRDISADEFFVDLFETALEPGEMIREVVFPSCRSCGYLKFRQPASRFAIVGVFVARHRQGVRVAVTGAGSAGVFRWTEAEAALDGNFAQQALTGLALDPQQMLSDIHAGDTYRAHLVQVLTGRLVEALGARSLRVRT</sequence>
<dbReference type="InterPro" id="IPR036318">
    <property type="entry name" value="FAD-bd_PCMH-like_sf"/>
</dbReference>
<dbReference type="AlphaFoldDB" id="A0A844QM33"/>
<evidence type="ECO:0000259" key="4">
    <source>
        <dbReference type="PROSITE" id="PS51387"/>
    </source>
</evidence>
<feature type="domain" description="FAD-binding PCMH-type" evidence="4">
    <location>
        <begin position="1"/>
        <end position="170"/>
    </location>
</feature>
<gene>
    <name evidence="5" type="ORF">GN330_17315</name>
</gene>
<dbReference type="Gene3D" id="3.30.43.10">
    <property type="entry name" value="Uridine Diphospho-n-acetylenolpyruvylglucosamine Reductase, domain 2"/>
    <property type="match status" value="1"/>
</dbReference>
<dbReference type="Gene3D" id="3.30.465.10">
    <property type="match status" value="1"/>
</dbReference>
<evidence type="ECO:0000256" key="3">
    <source>
        <dbReference type="ARBA" id="ARBA00023002"/>
    </source>
</evidence>
<comment type="caution">
    <text evidence="5">The sequence shown here is derived from an EMBL/GenBank/DDBJ whole genome shotgun (WGS) entry which is preliminary data.</text>
</comment>
<keyword evidence="6" id="KW-1185">Reference proteome</keyword>
<dbReference type="InterPro" id="IPR002346">
    <property type="entry name" value="Mopterin_DH_FAD-bd"/>
</dbReference>
<dbReference type="InterPro" id="IPR005107">
    <property type="entry name" value="CO_DH_flav_C"/>
</dbReference>
<dbReference type="PROSITE" id="PS51387">
    <property type="entry name" value="FAD_PCMH"/>
    <property type="match status" value="1"/>
</dbReference>
<dbReference type="InterPro" id="IPR016169">
    <property type="entry name" value="FAD-bd_PCMH_sub2"/>
</dbReference>
<organism evidence="5 6">
    <name type="scientific">Nitratireductor arenosus</name>
    <dbReference type="NCBI Taxonomy" id="2682096"/>
    <lineage>
        <taxon>Bacteria</taxon>
        <taxon>Pseudomonadati</taxon>
        <taxon>Pseudomonadota</taxon>
        <taxon>Alphaproteobacteria</taxon>
        <taxon>Hyphomicrobiales</taxon>
        <taxon>Phyllobacteriaceae</taxon>
        <taxon>Nitratireductor</taxon>
    </lineage>
</organism>
<dbReference type="InterPro" id="IPR051312">
    <property type="entry name" value="Diverse_Substr_Oxidored"/>
</dbReference>
<dbReference type="InterPro" id="IPR016167">
    <property type="entry name" value="FAD-bd_PCMH_sub1"/>
</dbReference>